<feature type="domain" description="Bacterial Ig-like" evidence="3">
    <location>
        <begin position="289"/>
        <end position="366"/>
    </location>
</feature>
<gene>
    <name evidence="4" type="ORF">A2784_01420</name>
</gene>
<evidence type="ECO:0000313" key="5">
    <source>
        <dbReference type="Proteomes" id="UP000177324"/>
    </source>
</evidence>
<dbReference type="Pfam" id="PF19077">
    <property type="entry name" value="Big_13"/>
    <property type="match status" value="1"/>
</dbReference>
<dbReference type="InterPro" id="IPR013783">
    <property type="entry name" value="Ig-like_fold"/>
</dbReference>
<dbReference type="AlphaFoldDB" id="A0A1G1VQ79"/>
<dbReference type="InterPro" id="IPR044016">
    <property type="entry name" value="Big_13"/>
</dbReference>
<dbReference type="Gene3D" id="2.60.40.10">
    <property type="entry name" value="Immunoglobulins"/>
    <property type="match status" value="1"/>
</dbReference>
<evidence type="ECO:0000259" key="2">
    <source>
        <dbReference type="Pfam" id="PF16656"/>
    </source>
</evidence>
<reference evidence="4 5" key="1">
    <citation type="journal article" date="2016" name="Nat. Commun.">
        <title>Thousands of microbial genomes shed light on interconnected biogeochemical processes in an aquifer system.</title>
        <authorList>
            <person name="Anantharaman K."/>
            <person name="Brown C.T."/>
            <person name="Hug L.A."/>
            <person name="Sharon I."/>
            <person name="Castelle C.J."/>
            <person name="Probst A.J."/>
            <person name="Thomas B.C."/>
            <person name="Singh A."/>
            <person name="Wilkins M.J."/>
            <person name="Karaoz U."/>
            <person name="Brodie E.L."/>
            <person name="Williams K.H."/>
            <person name="Hubbard S.S."/>
            <person name="Banfield J.F."/>
        </authorList>
    </citation>
    <scope>NUCLEOTIDE SEQUENCE [LARGE SCALE GENOMIC DNA]</scope>
</reference>
<comment type="caution">
    <text evidence="4">The sequence shown here is derived from an EMBL/GenBank/DDBJ whole genome shotgun (WGS) entry which is preliminary data.</text>
</comment>
<dbReference type="Proteomes" id="UP000177324">
    <property type="component" value="Unassembled WGS sequence"/>
</dbReference>
<dbReference type="InterPro" id="IPR015914">
    <property type="entry name" value="PAPs_N"/>
</dbReference>
<dbReference type="Pfam" id="PF16656">
    <property type="entry name" value="Pur_ac_phosph_N"/>
    <property type="match status" value="1"/>
</dbReference>
<name>A0A1G1VQ79_9BACT</name>
<feature type="domain" description="Purple acid phosphatase N-terminal" evidence="2">
    <location>
        <begin position="43"/>
        <end position="137"/>
    </location>
</feature>
<dbReference type="STRING" id="1797589.A2784_01420"/>
<dbReference type="InterPro" id="IPR008963">
    <property type="entry name" value="Purple_acid_Pase-like_N"/>
</dbReference>
<organism evidence="4 5">
    <name type="scientific">Candidatus Chisholmbacteria bacterium RIFCSPHIGHO2_01_FULL_48_12</name>
    <dbReference type="NCBI Taxonomy" id="1797589"/>
    <lineage>
        <taxon>Bacteria</taxon>
        <taxon>Candidatus Chisholmiibacteriota</taxon>
    </lineage>
</organism>
<feature type="transmembrane region" description="Helical" evidence="1">
    <location>
        <begin position="411"/>
        <end position="432"/>
    </location>
</feature>
<dbReference type="GO" id="GO:0003993">
    <property type="term" value="F:acid phosphatase activity"/>
    <property type="evidence" value="ECO:0007669"/>
    <property type="project" value="InterPro"/>
</dbReference>
<accession>A0A1G1VQ79</accession>
<dbReference type="Gene3D" id="2.60.40.380">
    <property type="entry name" value="Purple acid phosphatase-like, N-terminal"/>
    <property type="match status" value="1"/>
</dbReference>
<evidence type="ECO:0000259" key="3">
    <source>
        <dbReference type="Pfam" id="PF19077"/>
    </source>
</evidence>
<proteinExistence type="predicted"/>
<dbReference type="EMBL" id="MHCH01000021">
    <property type="protein sequence ID" value="OGY17545.1"/>
    <property type="molecule type" value="Genomic_DNA"/>
</dbReference>
<protein>
    <submittedName>
        <fullName evidence="4">Uncharacterized protein</fullName>
    </submittedName>
</protein>
<evidence type="ECO:0000313" key="4">
    <source>
        <dbReference type="EMBL" id="OGY17545.1"/>
    </source>
</evidence>
<sequence length="440" mass="45526">MAKYKIPTILGILILLTSLGVGVWLVKSERLALFPKAAPEFTPKQVRVTGVTETGFTVSWVTDEATVGLVKIGKTADKLDQVWGDDRDQKSGTVGSSETHYVTVKNVQPATNYWFVFGSGPGRVMYDNQGQPYQVTTAGVVATKPLADAAYGTVVDAAGRPAGGAIVYVQLPGAVPLSSLVQDNGNWAVALATARTSDLKSYATYDAQTTNIEILVQAGSRGSATATIQTGNDAPVPAITLGKNFDFRVAQTSETASATVSQPVATESSKFSVASPVATATVTLVNPAQDNAVVTATQPAFKGRGPAGEKLTVTVNSPTTYTGTVTVKPDGTWDWTPPAGLTPGTHTITIGFLDDQGVTQTLKRTFVVAAAGPAVGGLPAFTASPSATATPTAVPRVSLPSTASGVPTSGVATPTLIMLMLGGGLMTLGLLWQIRFQKLI</sequence>
<keyword evidence="1" id="KW-1133">Transmembrane helix</keyword>
<keyword evidence="1" id="KW-0812">Transmembrane</keyword>
<dbReference type="SUPFAM" id="SSF49363">
    <property type="entry name" value="Purple acid phosphatase, N-terminal domain"/>
    <property type="match status" value="1"/>
</dbReference>
<evidence type="ECO:0000256" key="1">
    <source>
        <dbReference type="SAM" id="Phobius"/>
    </source>
</evidence>
<keyword evidence="1" id="KW-0472">Membrane</keyword>
<dbReference type="GO" id="GO:0046872">
    <property type="term" value="F:metal ion binding"/>
    <property type="evidence" value="ECO:0007669"/>
    <property type="project" value="InterPro"/>
</dbReference>